<evidence type="ECO:0008006" key="4">
    <source>
        <dbReference type="Google" id="ProtNLM"/>
    </source>
</evidence>
<evidence type="ECO:0000313" key="2">
    <source>
        <dbReference type="EnsemblProtists" id="Phyra83583"/>
    </source>
</evidence>
<dbReference type="EMBL" id="DS566088">
    <property type="status" value="NOT_ANNOTATED_CDS"/>
    <property type="molecule type" value="Genomic_DNA"/>
</dbReference>
<dbReference type="Proteomes" id="UP000005238">
    <property type="component" value="Unassembled WGS sequence"/>
</dbReference>
<evidence type="ECO:0000313" key="3">
    <source>
        <dbReference type="Proteomes" id="UP000005238"/>
    </source>
</evidence>
<dbReference type="InParanoid" id="H3H0B2"/>
<evidence type="ECO:0000256" key="1">
    <source>
        <dbReference type="SAM" id="SignalP"/>
    </source>
</evidence>
<reference evidence="3" key="1">
    <citation type="journal article" date="2006" name="Science">
        <title>Phytophthora genome sequences uncover evolutionary origins and mechanisms of pathogenesis.</title>
        <authorList>
            <person name="Tyler B.M."/>
            <person name="Tripathy S."/>
            <person name="Zhang X."/>
            <person name="Dehal P."/>
            <person name="Jiang R.H."/>
            <person name="Aerts A."/>
            <person name="Arredondo F.D."/>
            <person name="Baxter L."/>
            <person name="Bensasson D."/>
            <person name="Beynon J.L."/>
            <person name="Chapman J."/>
            <person name="Damasceno C.M."/>
            <person name="Dorrance A.E."/>
            <person name="Dou D."/>
            <person name="Dickerman A.W."/>
            <person name="Dubchak I.L."/>
            <person name="Garbelotto M."/>
            <person name="Gijzen M."/>
            <person name="Gordon S.G."/>
            <person name="Govers F."/>
            <person name="Grunwald N.J."/>
            <person name="Huang W."/>
            <person name="Ivors K.L."/>
            <person name="Jones R.W."/>
            <person name="Kamoun S."/>
            <person name="Krampis K."/>
            <person name="Lamour K.H."/>
            <person name="Lee M.K."/>
            <person name="McDonald W.H."/>
            <person name="Medina M."/>
            <person name="Meijer H.J."/>
            <person name="Nordberg E.K."/>
            <person name="Maclean D.J."/>
            <person name="Ospina-Giraldo M.D."/>
            <person name="Morris P.F."/>
            <person name="Phuntumart V."/>
            <person name="Putnam N.H."/>
            <person name="Rash S."/>
            <person name="Rose J.K."/>
            <person name="Sakihama Y."/>
            <person name="Salamov A.A."/>
            <person name="Savidor A."/>
            <person name="Scheuring C.F."/>
            <person name="Smith B.M."/>
            <person name="Sobral B.W."/>
            <person name="Terry A."/>
            <person name="Torto-Alalibo T.A."/>
            <person name="Win J."/>
            <person name="Xu Z."/>
            <person name="Zhang H."/>
            <person name="Grigoriev I.V."/>
            <person name="Rokhsar D.S."/>
            <person name="Boore J.L."/>
        </authorList>
    </citation>
    <scope>NUCLEOTIDE SEQUENCE [LARGE SCALE GENOMIC DNA]</scope>
    <source>
        <strain evidence="3">Pr102</strain>
    </source>
</reference>
<dbReference type="VEuPathDB" id="FungiDB:KRP23_3161"/>
<reference evidence="2" key="2">
    <citation type="submission" date="2015-06" db="UniProtKB">
        <authorList>
            <consortium name="EnsemblProtists"/>
        </authorList>
    </citation>
    <scope>IDENTIFICATION</scope>
    <source>
        <strain evidence="2">Pr102</strain>
    </source>
</reference>
<dbReference type="OMA" id="TTWRANQ"/>
<feature type="chain" id="PRO_5003588020" description="RxLR effector protein" evidence="1">
    <location>
        <begin position="21"/>
        <end position="230"/>
    </location>
</feature>
<name>H3H0B2_PHYRM</name>
<keyword evidence="3" id="KW-1185">Reference proteome</keyword>
<proteinExistence type="predicted"/>
<protein>
    <recommendedName>
        <fullName evidence="4">RxLR effector protein</fullName>
    </recommendedName>
</protein>
<dbReference type="HOGENOM" id="CLU_071191_2_0_1"/>
<dbReference type="AlphaFoldDB" id="H3H0B2"/>
<dbReference type="VEuPathDB" id="FungiDB:KRP22_10583"/>
<organism evidence="2 3">
    <name type="scientific">Phytophthora ramorum</name>
    <name type="common">Sudden oak death agent</name>
    <dbReference type="NCBI Taxonomy" id="164328"/>
    <lineage>
        <taxon>Eukaryota</taxon>
        <taxon>Sar</taxon>
        <taxon>Stramenopiles</taxon>
        <taxon>Oomycota</taxon>
        <taxon>Peronosporomycetes</taxon>
        <taxon>Peronosporales</taxon>
        <taxon>Peronosporaceae</taxon>
        <taxon>Phytophthora</taxon>
    </lineage>
</organism>
<feature type="signal peptide" evidence="1">
    <location>
        <begin position="1"/>
        <end position="20"/>
    </location>
</feature>
<accession>H3H0B2</accession>
<sequence>MRFLLVLLVTGLVLIASSDAFELPVYSNDRSITAQQVREENHTRRLRGSTSPDEEERGLLMSIKMAVKTTYLAGTGKSDDIVKKALKLDELTIPAMRASPNYKFYLQYLHKADGIKMDKLLSYKTSPTRVWVNFGLQQMDRDERFGHYFFKAYLRYATKYDNKVYHNGYPPHRPSSDAEMDALLMVWAKARRPDSYVLKRLGFNKMNKNYSKDFKTFKEYMEFHKKFASW</sequence>
<keyword evidence="1" id="KW-0732">Signal</keyword>
<dbReference type="EnsemblProtists" id="Phyra83583">
    <property type="protein sequence ID" value="Phyra83583"/>
    <property type="gene ID" value="Phyra83583"/>
</dbReference>